<keyword evidence="2" id="KW-1185">Reference proteome</keyword>
<dbReference type="EMBL" id="JBBPBM010000012">
    <property type="protein sequence ID" value="KAK8562408.1"/>
    <property type="molecule type" value="Genomic_DNA"/>
</dbReference>
<proteinExistence type="predicted"/>
<dbReference type="PANTHER" id="PTHR32108:SF5">
    <property type="entry name" value="DYNACTIN SUBUNIT 1-LIKE"/>
    <property type="match status" value="1"/>
</dbReference>
<sequence>MVRTGESIEVAIKSGRIDAGENTRKTFKKKNSEVNTTGSYNLPKNFTISTPITTRSEQGAVKKDSRIPRKENEKVSFTPLPISYDELYTQLYKADLVRPYIVAPFHPPFPAWYDEKARCDYHGGVLGHSIENYTAFKKVAQNLIKAGVLKFDNPNVAANPLPNHEGRGVNLIEGDCVRKTKGSILEVTAPMRWVFRHLCMARLIDRGMVVVHEGSGPYCEYHQEEGYDIQL</sequence>
<accession>A0ABR2EK90</accession>
<organism evidence="1 2">
    <name type="scientific">Hibiscus sabdariffa</name>
    <name type="common">roselle</name>
    <dbReference type="NCBI Taxonomy" id="183260"/>
    <lineage>
        <taxon>Eukaryota</taxon>
        <taxon>Viridiplantae</taxon>
        <taxon>Streptophyta</taxon>
        <taxon>Embryophyta</taxon>
        <taxon>Tracheophyta</taxon>
        <taxon>Spermatophyta</taxon>
        <taxon>Magnoliopsida</taxon>
        <taxon>eudicotyledons</taxon>
        <taxon>Gunneridae</taxon>
        <taxon>Pentapetalae</taxon>
        <taxon>rosids</taxon>
        <taxon>malvids</taxon>
        <taxon>Malvales</taxon>
        <taxon>Malvaceae</taxon>
        <taxon>Malvoideae</taxon>
        <taxon>Hibiscus</taxon>
    </lineage>
</organism>
<evidence type="ECO:0000313" key="1">
    <source>
        <dbReference type="EMBL" id="KAK8562408.1"/>
    </source>
</evidence>
<gene>
    <name evidence="1" type="ORF">V6N12_010489</name>
</gene>
<protein>
    <submittedName>
        <fullName evidence="1">Uncharacterized protein</fullName>
    </submittedName>
</protein>
<evidence type="ECO:0000313" key="2">
    <source>
        <dbReference type="Proteomes" id="UP001472677"/>
    </source>
</evidence>
<name>A0ABR2EK90_9ROSI</name>
<reference evidence="1 2" key="1">
    <citation type="journal article" date="2024" name="G3 (Bethesda)">
        <title>Genome assembly of Hibiscus sabdariffa L. provides insights into metabolisms of medicinal natural products.</title>
        <authorList>
            <person name="Kim T."/>
        </authorList>
    </citation>
    <scope>NUCLEOTIDE SEQUENCE [LARGE SCALE GENOMIC DNA]</scope>
    <source>
        <strain evidence="1">TK-2024</strain>
        <tissue evidence="1">Old leaves</tissue>
    </source>
</reference>
<dbReference type="PANTHER" id="PTHR32108">
    <property type="entry name" value="DNA-DIRECTED RNA POLYMERASE SUBUNIT ALPHA"/>
    <property type="match status" value="1"/>
</dbReference>
<comment type="caution">
    <text evidence="1">The sequence shown here is derived from an EMBL/GenBank/DDBJ whole genome shotgun (WGS) entry which is preliminary data.</text>
</comment>
<dbReference type="Proteomes" id="UP001472677">
    <property type="component" value="Unassembled WGS sequence"/>
</dbReference>